<feature type="region of interest" description="Disordered" evidence="7">
    <location>
        <begin position="3165"/>
        <end position="3184"/>
    </location>
</feature>
<dbReference type="SUPFAM" id="SSF52777">
    <property type="entry name" value="CoA-dependent acyltransferases"/>
    <property type="match status" value="8"/>
</dbReference>
<dbReference type="SUPFAM" id="SSF47336">
    <property type="entry name" value="ACP-like"/>
    <property type="match status" value="3"/>
</dbReference>
<name>A0A841IXU8_9ACTN</name>
<dbReference type="GO" id="GO:0043041">
    <property type="term" value="P:amino acid activation for nonribosomal peptide biosynthetic process"/>
    <property type="evidence" value="ECO:0007669"/>
    <property type="project" value="TreeGrafter"/>
</dbReference>
<dbReference type="InterPro" id="IPR020806">
    <property type="entry name" value="PKS_PP-bd"/>
</dbReference>
<comment type="cofactor">
    <cofactor evidence="1">
        <name>pantetheine 4'-phosphate</name>
        <dbReference type="ChEBI" id="CHEBI:47942"/>
    </cofactor>
</comment>
<dbReference type="Pfam" id="PF13193">
    <property type="entry name" value="AMP-binding_C"/>
    <property type="match status" value="3"/>
</dbReference>
<dbReference type="GO" id="GO:0008610">
    <property type="term" value="P:lipid biosynthetic process"/>
    <property type="evidence" value="ECO:0007669"/>
    <property type="project" value="UniProtKB-ARBA"/>
</dbReference>
<dbReference type="PROSITE" id="PS50075">
    <property type="entry name" value="CARRIER"/>
    <property type="match status" value="3"/>
</dbReference>
<evidence type="ECO:0000256" key="6">
    <source>
        <dbReference type="ARBA" id="ARBA00023194"/>
    </source>
</evidence>
<dbReference type="CDD" id="cd19540">
    <property type="entry name" value="LCL_NRPS-like"/>
    <property type="match status" value="1"/>
</dbReference>
<protein>
    <submittedName>
        <fullName evidence="9">Amino acid adenylation domain-containing protein/non-ribosomal peptide synthase protein (TIGR01720 family)</fullName>
    </submittedName>
</protein>
<dbReference type="InterPro" id="IPR036736">
    <property type="entry name" value="ACP-like_sf"/>
</dbReference>
<dbReference type="NCBIfam" id="TIGR01720">
    <property type="entry name" value="NRPS-para261"/>
    <property type="match status" value="1"/>
</dbReference>
<keyword evidence="3" id="KW-0596">Phosphopantetheine</keyword>
<dbReference type="PROSITE" id="PS00455">
    <property type="entry name" value="AMP_BINDING"/>
    <property type="match status" value="3"/>
</dbReference>
<evidence type="ECO:0000259" key="8">
    <source>
        <dbReference type="PROSITE" id="PS50075"/>
    </source>
</evidence>
<dbReference type="InterPro" id="IPR000873">
    <property type="entry name" value="AMP-dep_synth/lig_dom"/>
</dbReference>
<gene>
    <name evidence="9" type="ORF">FHS13_004095</name>
</gene>
<dbReference type="Proteomes" id="UP000536604">
    <property type="component" value="Unassembled WGS sequence"/>
</dbReference>
<feature type="domain" description="Carrier" evidence="8">
    <location>
        <begin position="946"/>
        <end position="1019"/>
    </location>
</feature>
<dbReference type="InterPro" id="IPR006162">
    <property type="entry name" value="Ppantetheine_attach_site"/>
</dbReference>
<feature type="region of interest" description="Disordered" evidence="7">
    <location>
        <begin position="2525"/>
        <end position="2551"/>
    </location>
</feature>
<comment type="caution">
    <text evidence="9">The sequence shown here is derived from an EMBL/GenBank/DDBJ whole genome shotgun (WGS) entry which is preliminary data.</text>
</comment>
<dbReference type="Gene3D" id="3.30.559.10">
    <property type="entry name" value="Chloramphenicol acetyltransferase-like domain"/>
    <property type="match status" value="4"/>
</dbReference>
<dbReference type="FunFam" id="3.40.50.12780:FF:000012">
    <property type="entry name" value="Non-ribosomal peptide synthetase"/>
    <property type="match status" value="1"/>
</dbReference>
<evidence type="ECO:0000256" key="2">
    <source>
        <dbReference type="ARBA" id="ARBA00006432"/>
    </source>
</evidence>
<dbReference type="FunFam" id="3.30.300.30:FF:000010">
    <property type="entry name" value="Enterobactin synthetase component F"/>
    <property type="match status" value="2"/>
</dbReference>
<dbReference type="Gene3D" id="3.40.50.1820">
    <property type="entry name" value="alpha/beta hydrolase"/>
    <property type="match status" value="1"/>
</dbReference>
<dbReference type="InterPro" id="IPR045851">
    <property type="entry name" value="AMP-bd_C_sf"/>
</dbReference>
<dbReference type="GO" id="GO:0003824">
    <property type="term" value="F:catalytic activity"/>
    <property type="evidence" value="ECO:0007669"/>
    <property type="project" value="InterPro"/>
</dbReference>
<evidence type="ECO:0000256" key="4">
    <source>
        <dbReference type="ARBA" id="ARBA00022553"/>
    </source>
</evidence>
<dbReference type="SUPFAM" id="SSF56801">
    <property type="entry name" value="Acetyl-CoA synthetase-like"/>
    <property type="match status" value="3"/>
</dbReference>
<evidence type="ECO:0000256" key="5">
    <source>
        <dbReference type="ARBA" id="ARBA00022737"/>
    </source>
</evidence>
<dbReference type="Gene3D" id="3.30.559.30">
    <property type="entry name" value="Nonribosomal peptide synthetase, condensation domain"/>
    <property type="match status" value="4"/>
</dbReference>
<comment type="similarity">
    <text evidence="2">Belongs to the ATP-dependent AMP-binding enzyme family.</text>
</comment>
<dbReference type="NCBIfam" id="NF003417">
    <property type="entry name" value="PRK04813.1"/>
    <property type="match status" value="4"/>
</dbReference>
<dbReference type="InterPro" id="IPR001242">
    <property type="entry name" value="Condensation_dom"/>
</dbReference>
<sequence>MADPHGIPMGLTGAQAGVWYAQQTAPDSPVFNVGQYTDIPTDLDTARFAAAVRTAVAESDALRARVAADGDRAVQVVRGEVPRDLEVADLTGDGGEEGAFERARAWMRADTGRPVDPAAEPLYRFALLRVGARRWLWYQRYHHLAVDAYAVAMVARRVADVYTRLGRGEEPAPAGFGRLADVVADEEAYAASPRYATDRAYWTEAMADRPEPAQLSSAPPSPHAGFLRERLEIPPAVTAGLEELVRGTGATWVDALTGAFAAYVHRMTGARDLVLGSPAMVRMGTAAVRTPAMVVNVLPLRLRVRPGDTVAEATAAAARASRGLRSHQRYRSEQLRRDLSAVGRGLFGPELNVKLFDHALTFDGCPSTSTTLSEGPVDDIAVSVYRAGGLALEANANADRYDREGVRAHLSGFARLLTAFAAARPETAVAALDTAAPADALPPVPRVAEGFTPVTELLARSAAAEPDAVAVVAGDQRLTRAEFTDRVDRLARRLRALGAGPGELVALALPRSVELLTAVFAVLRAGAAYVPLDPDHPAERLARVLAACRPALVVAGAGTALPDPGGARVVHPDTEDDDPAEAELPVLRPQDAAYVIHTSGSTGRPKGVVVEHRALAALAATQRARLPLPERARVAHTGSFTFDASWDTLLGLVHGHELHLVDTDIVLDHARLGAYAAEHRIDHLDATPSYLQALLDSGRMSRVPGLLTFGGEACPQGLWERLRALPATRALNFYGPTENTVDALVCDVRDSARTAIGTPLPGVGAHVLDSALRPVPRGVPGELYLDGDQLARGYVDRPGPTAERFVANPYGPPGSRMYRTGDRVLVRTDGTVAYLGRTDAQVQVRGHRVEPGEVDAAAEAFPGVARCATAVRRTPAGGAVLVSYAVPWNGRELDGEELRAHIARRLPDYMVPAHVVVLDRLPLNSSGKVDHAALPDPGGARASGEEGATDRERALVRVLREVLATEAGVHDDFFRLGGDSILAIQAVNRAREAGLELTVRDVFEAPTAAGLARRARAAGPAEKVPDNPVGRVAPTPVAAELLDQGPVPAAFTQSHVLWTPAGSTAGLLREALAAVVAHHGALRLRTDPADGGMEVPPAHREGEYPQIVRIGAAGTGGADLAAAVEREARRAHTRIDLTRGRPLSAVWFDAGPDRVGQLLLQVHHLAVDGVSWRVIGPDLAAAVAALGAGRPVRLPSAGTSLRRWTQLLHEEARHPDRVAELDHWLEQTDPAHRPLGARALDPARDTVAVRRTLERELDTALSRDVLTGIGAVYRAGAEDVLLAALAIAAARPGARLLAEVEGHGRRELHVGGSADLSRTVGWLTSSHPVALDTGGADPARALTDPATAANVLKHVKEILRAVPGDGLGHGLLRRLNPDTAPLLADRARPDVLFNYLGRFGAATEQPWESAPVSARIMLGEDPAQPLTCGLELGAVAHEGADGPRLHLTWRWAPGVHRDEDVHTLADRLTTALRTMAEAARAPGAHVLTPSDVPLTGLDAGRIAEIESAWAERSGDPDARLADLWPPTPLQSGLVFHSLYGGGHDAYTAQSVTRVEGPLDAARLRRAADALLRDFPNLRAGFWADGDDIVQFVPEQVAARWHETDLSQDPGALEELCARELATPFDLTSPPLVRFTLVRLDEEVHALVATDHHTLLDGWSTPLFLRALFDRYTDPAAPVPPTGLRDHLAWLAARDTEAADNAWRAELADVDGPTLIAPGASAHGGQGQRVLTAALSPEASARAAETARDLGVTVNTLVQAAWALVLGGATGRTDVVFGATVSGRPADLPGAESALGLFINTVPVRVRADPAARLADVVADLQRRQAVLAEHHHTALTRTQELAGVSPLFDTLLVFENFPLRDALADRDHGGVRLTDVKVEDATHYPVSLNVFPGRELGLRLCHRPDAVGASLAGTLLERLLEVLTALAENPGLRVADLPVTTGTERDVLVEGFNATGAEVWAPRPCEALAGWTVRAPDAVAVEDGAGSHSYAEVCGRMERVAALLRGAGVGPGQVVGVALPRSVDLVAALLAVQRVGAVYLPLDPEFPRDRLAYMLSDSGAVLLVTGGGVVPPEGTGVPALDLDTHTTTGTAAPGAPGTPADGDGAAYVLYTSGSTGRPKGVVVSHRNLANFLTDMAGRFPLKEGERWLAVTTVSFDISVLELYLPLLSGATVVLADKDTVRDPRLLGGLLASSGATVMQATPSLWRALAEHDPRLLRGLRVLVGGEALPQDLAEQLASCAAEVTNVYGPTETTVWSTTAPVTVGQPVTIGRPMANTRVYVLDTALRPAPIGVAGDLYIAGEGVALGYHGRHALTAERFVADPFGAPGTRMYRTGDLARWREDGTLDFLGRADFQVKVRGFRIELGEIETALLTAPGIAQAVVTARQDPSGSARLAAHLVPEPGAAAPSPAALREHVGRTLPDYMIPSAFAFLDAFPLTANGKIDRKALPDPGGPDTAGRVPADAREEIVCGLFGDVLGRDVGPDDDFFALGGHSLLATRVVARARALLGADVGVRDLFEAPTPAGFARRTADGQEDRPPVRPREDRRPRLSHSQHRLWLIDQVHEPGGAYNVPLAVRVADPLDEDVLRAAVADLAERHEVLRTVVRAGDDGPEAELLPARAAAEDVATVRVEGSPEEELARLTAIPFDLAARPPLRVRLLAGPGVGRGCLLLLVVHHIAADEWSFGPLLSDLDTAYRARAEGRAPDWEPLPVQYSDYAASRGDWLGDAADPGSPLARRLAHWKQALSGLPQELDLPTDRPRPAVPSHRGGLVQVPIDPELEQALHDLATGHGATVFMVVQAAVAVLLHRLGAGDDIPLGSPVADRADEGTQDAVGFFLNTLVLRLDLSGRPSFAELLARVRAVDLAGFAHADAPFDTVVEALAPERSVARHPLFQTMVSYQRRPEGTGELFGSRTQLVETPLDTARFDLEFAFVEDPAQGTRLALNHSADLFDPDSAERLAHRLVRVLRQAVQDPRLPIADVDILGTAERDVLVEGFNATGVEVWAPRPCEALAGWAVRAPDAVAVEDGAGSYSYAEVCGRMERVAALLRGAGVGPGQVVGVALPRSVDLVAALLAVQCVGAVYLPLDPEFPRDRLAYMLSDSGAVLLVTGGGVVPPEGTGVPVLDLDTHDTSATVTGATVTGATVTGATAAGAAHVPAAPRAGDPEIPHRGPQRSTALSAGAVRSSAPDGAAYVLYTSGSTGRPKGVVVSHRNLANFLTDMAGRFPLKEGERWLAVTTVSFDISVLELYLPLLSGATVVLADKDTVRDGIALAELLESGRIGTMQATPTLWRMLLETKPEVLRGLRVLVGGEALPQDLADRLASCAAEVTNVYGPTETTVWSTTAPVTVGQPVTIGRPMANTRVYVLGTFLNPVPTGVAGDLYIAGEGVALGYHGRHALTAERFVADPFGAPGTRMYRTGDLARWREDGTLDFLGRADFQVKVRGFRIELGEIETALTGIDGIAQAVVTARREDDGHHRLVAYAVTDGPVTDTGLRTELGRTLPGYMIPSAFVLLDAFPLTANGKIDRKALPDPAPATGGHPGREPATDAERALCAVYAEVLGLDRVGADADFFALGGDSVLTLRLVGAARREGWTVTGRQVFRHPVVADLAALARPAHAPDPAPPAQEEPLLSLAPGQLDQLESMWRKRR</sequence>
<keyword evidence="6" id="KW-0045">Antibiotic biosynthesis</keyword>
<evidence type="ECO:0000313" key="10">
    <source>
        <dbReference type="Proteomes" id="UP000536604"/>
    </source>
</evidence>
<dbReference type="GO" id="GO:0044550">
    <property type="term" value="P:secondary metabolite biosynthetic process"/>
    <property type="evidence" value="ECO:0007669"/>
    <property type="project" value="UniProtKB-ARBA"/>
</dbReference>
<feature type="domain" description="Carrier" evidence="8">
    <location>
        <begin position="2460"/>
        <end position="2534"/>
    </location>
</feature>
<dbReference type="Gene3D" id="3.30.300.30">
    <property type="match status" value="3"/>
</dbReference>
<accession>A0A841IXU8</accession>
<dbReference type="PANTHER" id="PTHR45527">
    <property type="entry name" value="NONRIBOSOMAL PEPTIDE SYNTHETASE"/>
    <property type="match status" value="1"/>
</dbReference>
<dbReference type="NCBIfam" id="TIGR01733">
    <property type="entry name" value="AA-adenyl-dom"/>
    <property type="match status" value="3"/>
</dbReference>
<evidence type="ECO:0000256" key="1">
    <source>
        <dbReference type="ARBA" id="ARBA00001957"/>
    </source>
</evidence>
<keyword evidence="5" id="KW-0677">Repeat</keyword>
<dbReference type="Pfam" id="PF00550">
    <property type="entry name" value="PP-binding"/>
    <property type="match status" value="3"/>
</dbReference>
<dbReference type="RefSeq" id="WP_184293546.1">
    <property type="nucleotide sequence ID" value="NZ_JACHJO010000015.1"/>
</dbReference>
<evidence type="ECO:0000256" key="7">
    <source>
        <dbReference type="SAM" id="MobiDB-lite"/>
    </source>
</evidence>
<dbReference type="Gene3D" id="3.40.50.980">
    <property type="match status" value="6"/>
</dbReference>
<dbReference type="Gene3D" id="2.30.38.10">
    <property type="entry name" value="Luciferase, Domain 3"/>
    <property type="match status" value="3"/>
</dbReference>
<dbReference type="Pfam" id="PF00668">
    <property type="entry name" value="Condensation"/>
    <property type="match status" value="4"/>
</dbReference>
<dbReference type="InterPro" id="IPR010071">
    <property type="entry name" value="AA_adenyl_dom"/>
</dbReference>
<feature type="region of interest" description="Disordered" evidence="7">
    <location>
        <begin position="3529"/>
        <end position="3548"/>
    </location>
</feature>
<dbReference type="CDD" id="cd12116">
    <property type="entry name" value="A_NRPS_Ta1_like"/>
    <property type="match status" value="1"/>
</dbReference>
<dbReference type="InterPro" id="IPR020845">
    <property type="entry name" value="AMP-binding_CS"/>
</dbReference>
<dbReference type="GO" id="GO:0005829">
    <property type="term" value="C:cytosol"/>
    <property type="evidence" value="ECO:0007669"/>
    <property type="project" value="TreeGrafter"/>
</dbReference>
<dbReference type="CDD" id="cd05930">
    <property type="entry name" value="A_NRPS"/>
    <property type="match status" value="1"/>
</dbReference>
<dbReference type="FunFam" id="2.30.38.10:FF:000001">
    <property type="entry name" value="Non-ribosomal peptide synthetase PvdI"/>
    <property type="match status" value="2"/>
</dbReference>
<proteinExistence type="inferred from homology"/>
<dbReference type="InterPro" id="IPR029058">
    <property type="entry name" value="AB_hydrolase_fold"/>
</dbReference>
<keyword evidence="4" id="KW-0597">Phosphoprotein</keyword>
<evidence type="ECO:0000256" key="3">
    <source>
        <dbReference type="ARBA" id="ARBA00022450"/>
    </source>
</evidence>
<dbReference type="PROSITE" id="PS00012">
    <property type="entry name" value="PHOSPHOPANTETHEINE"/>
    <property type="match status" value="3"/>
</dbReference>
<feature type="compositionally biased region" description="Basic and acidic residues" evidence="7">
    <location>
        <begin position="2529"/>
        <end position="2548"/>
    </location>
</feature>
<dbReference type="InterPro" id="IPR025110">
    <property type="entry name" value="AMP-bd_C"/>
</dbReference>
<dbReference type="PANTHER" id="PTHR45527:SF1">
    <property type="entry name" value="FATTY ACID SYNTHASE"/>
    <property type="match status" value="1"/>
</dbReference>
<dbReference type="Gene3D" id="1.10.1200.10">
    <property type="entry name" value="ACP-like"/>
    <property type="match status" value="2"/>
</dbReference>
<dbReference type="Pfam" id="PF00501">
    <property type="entry name" value="AMP-binding"/>
    <property type="match status" value="3"/>
</dbReference>
<dbReference type="FunFam" id="1.10.1200.10:FF:000005">
    <property type="entry name" value="Nonribosomal peptide synthetase 1"/>
    <property type="match status" value="1"/>
</dbReference>
<organism evidence="9 10">
    <name type="scientific">Nocardiopsis algeriensis</name>
    <dbReference type="NCBI Taxonomy" id="1478215"/>
    <lineage>
        <taxon>Bacteria</taxon>
        <taxon>Bacillati</taxon>
        <taxon>Actinomycetota</taxon>
        <taxon>Actinomycetes</taxon>
        <taxon>Streptosporangiales</taxon>
        <taxon>Nocardiopsidaceae</taxon>
        <taxon>Nocardiopsis</taxon>
    </lineage>
</organism>
<feature type="region of interest" description="Disordered" evidence="7">
    <location>
        <begin position="929"/>
        <end position="948"/>
    </location>
</feature>
<dbReference type="InterPro" id="IPR009081">
    <property type="entry name" value="PP-bd_ACP"/>
</dbReference>
<keyword evidence="10" id="KW-1185">Reference proteome</keyword>
<feature type="domain" description="Carrier" evidence="8">
    <location>
        <begin position="3546"/>
        <end position="3620"/>
    </location>
</feature>
<reference evidence="9 10" key="1">
    <citation type="submission" date="2020-08" db="EMBL/GenBank/DDBJ databases">
        <title>Genomic Encyclopedia of Type Strains, Phase III (KMG-III): the genomes of soil and plant-associated and newly described type strains.</title>
        <authorList>
            <person name="Whitman W."/>
        </authorList>
    </citation>
    <scope>NUCLEOTIDE SEQUENCE [LARGE SCALE GENOMIC DNA]</scope>
    <source>
        <strain evidence="9 10">CECT 8712</strain>
    </source>
</reference>
<dbReference type="GO" id="GO:0031177">
    <property type="term" value="F:phosphopantetheine binding"/>
    <property type="evidence" value="ECO:0007669"/>
    <property type="project" value="InterPro"/>
</dbReference>
<dbReference type="SMART" id="SM00823">
    <property type="entry name" value="PKS_PP"/>
    <property type="match status" value="3"/>
</dbReference>
<dbReference type="GO" id="GO:0017000">
    <property type="term" value="P:antibiotic biosynthetic process"/>
    <property type="evidence" value="ECO:0007669"/>
    <property type="project" value="UniProtKB-KW"/>
</dbReference>
<dbReference type="InterPro" id="IPR010060">
    <property type="entry name" value="NRPS_synth"/>
</dbReference>
<dbReference type="EMBL" id="JACHJO010000015">
    <property type="protein sequence ID" value="MBB6122106.1"/>
    <property type="molecule type" value="Genomic_DNA"/>
</dbReference>
<dbReference type="InterPro" id="IPR023213">
    <property type="entry name" value="CAT-like_dom_sf"/>
</dbReference>
<evidence type="ECO:0000313" key="9">
    <source>
        <dbReference type="EMBL" id="MBB6122106.1"/>
    </source>
</evidence>